<accession>A0A7I8LCR0</accession>
<keyword evidence="11" id="KW-1185">Reference proteome</keyword>
<dbReference type="Pfam" id="PF00112">
    <property type="entry name" value="Peptidase_C1"/>
    <property type="match status" value="1"/>
</dbReference>
<evidence type="ECO:0000256" key="1">
    <source>
        <dbReference type="ARBA" id="ARBA00008455"/>
    </source>
</evidence>
<dbReference type="FunFam" id="3.90.70.10:FF:000067">
    <property type="entry name" value="Senescence-specific cysteine protease"/>
    <property type="match status" value="1"/>
</dbReference>
<evidence type="ECO:0000313" key="10">
    <source>
        <dbReference type="EMBL" id="CAA7407650.1"/>
    </source>
</evidence>
<sequence>MGWGYRDTFFVAILLILTTISSSLDSPPTSFNRDGKKEKFSETGEEIKWLYEEWLVLHDKSYNEPSERDHRFEIFKKNLHLIDEHNRLKNTSSYTLGLNQFSDLTYKEFASHYLNIYTNTTEQFIFSDSDRYMYKDGEILPDFVDWRSRGAVGLVKDQGRCKCCWAFSAIAAIEGVNQITTGEFVTLSEQQILDCEMTNTGCCKTGYVNYAYEFVIMNGGIDTDTSYPYHGKKKKCKWNGETVVGITNYEFIPRYSERSLQKAVANQPISVVIRTHCIAFQFYKSGIFNGPCGKKLRHAMVVVGFGNENGEDYWIVKNSWGDKWGENGYIRMKRNVDKPAGVCGITTYASYPLMTYSSLSN</sequence>
<evidence type="ECO:0000259" key="8">
    <source>
        <dbReference type="SMART" id="SM00645"/>
    </source>
</evidence>
<keyword evidence="6" id="KW-1015">Disulfide bond</keyword>
<dbReference type="PANTHER" id="PTHR12411">
    <property type="entry name" value="CYSTEINE PROTEASE FAMILY C1-RELATED"/>
    <property type="match status" value="1"/>
</dbReference>
<dbReference type="InterPro" id="IPR013128">
    <property type="entry name" value="Peptidase_C1A"/>
</dbReference>
<dbReference type="GO" id="GO:0006508">
    <property type="term" value="P:proteolysis"/>
    <property type="evidence" value="ECO:0007669"/>
    <property type="project" value="UniProtKB-KW"/>
</dbReference>
<dbReference type="InterPro" id="IPR013201">
    <property type="entry name" value="Prot_inhib_I29"/>
</dbReference>
<feature type="domain" description="Cathepsin propeptide inhibitor" evidence="9">
    <location>
        <begin position="51"/>
        <end position="109"/>
    </location>
</feature>
<dbReference type="CDD" id="cd02248">
    <property type="entry name" value="Peptidase_C1A"/>
    <property type="match status" value="1"/>
</dbReference>
<organism evidence="10 11">
    <name type="scientific">Spirodela intermedia</name>
    <name type="common">Intermediate duckweed</name>
    <dbReference type="NCBI Taxonomy" id="51605"/>
    <lineage>
        <taxon>Eukaryota</taxon>
        <taxon>Viridiplantae</taxon>
        <taxon>Streptophyta</taxon>
        <taxon>Embryophyta</taxon>
        <taxon>Tracheophyta</taxon>
        <taxon>Spermatophyta</taxon>
        <taxon>Magnoliopsida</taxon>
        <taxon>Liliopsida</taxon>
        <taxon>Araceae</taxon>
        <taxon>Lemnoideae</taxon>
        <taxon>Spirodela</taxon>
    </lineage>
</organism>
<reference evidence="10" key="1">
    <citation type="submission" date="2020-02" db="EMBL/GenBank/DDBJ databases">
        <authorList>
            <person name="Scholz U."/>
            <person name="Mascher M."/>
            <person name="Fiebig A."/>
        </authorList>
    </citation>
    <scope>NUCLEOTIDE SEQUENCE</scope>
</reference>
<evidence type="ECO:0000313" key="11">
    <source>
        <dbReference type="Proteomes" id="UP000663760"/>
    </source>
</evidence>
<evidence type="ECO:0000256" key="4">
    <source>
        <dbReference type="ARBA" id="ARBA00022801"/>
    </source>
</evidence>
<dbReference type="SMART" id="SM00645">
    <property type="entry name" value="Pept_C1"/>
    <property type="match status" value="1"/>
</dbReference>
<keyword evidence="2" id="KW-0645">Protease</keyword>
<evidence type="ECO:0000256" key="3">
    <source>
        <dbReference type="ARBA" id="ARBA00022729"/>
    </source>
</evidence>
<dbReference type="InterPro" id="IPR000668">
    <property type="entry name" value="Peptidase_C1A_C"/>
</dbReference>
<dbReference type="PROSITE" id="PS00640">
    <property type="entry name" value="THIOL_PROTEASE_ASN"/>
    <property type="match status" value="1"/>
</dbReference>
<dbReference type="SUPFAM" id="SSF54001">
    <property type="entry name" value="Cysteine proteinases"/>
    <property type="match status" value="1"/>
</dbReference>
<dbReference type="OrthoDB" id="10253408at2759"/>
<dbReference type="InterPro" id="IPR025660">
    <property type="entry name" value="Pept_his_AS"/>
</dbReference>
<dbReference type="Gene3D" id="3.90.70.10">
    <property type="entry name" value="Cysteine proteinases"/>
    <property type="match status" value="1"/>
</dbReference>
<dbReference type="AlphaFoldDB" id="A0A7I8LCR0"/>
<dbReference type="InterPro" id="IPR039417">
    <property type="entry name" value="Peptidase_C1A_papain-like"/>
</dbReference>
<evidence type="ECO:0000259" key="9">
    <source>
        <dbReference type="SMART" id="SM00848"/>
    </source>
</evidence>
<dbReference type="EMBL" id="LR746277">
    <property type="protein sequence ID" value="CAA7407650.1"/>
    <property type="molecule type" value="Genomic_DNA"/>
</dbReference>
<dbReference type="InterPro" id="IPR038765">
    <property type="entry name" value="Papain-like_cys_pep_sf"/>
</dbReference>
<name>A0A7I8LCR0_SPIIN</name>
<feature type="domain" description="Peptidase C1A papain C-terminal" evidence="8">
    <location>
        <begin position="140"/>
        <end position="353"/>
    </location>
</feature>
<evidence type="ECO:0000256" key="5">
    <source>
        <dbReference type="ARBA" id="ARBA00022807"/>
    </source>
</evidence>
<protein>
    <submittedName>
        <fullName evidence="10">Uncharacterized protein</fullName>
    </submittedName>
</protein>
<dbReference type="Proteomes" id="UP000663760">
    <property type="component" value="Chromosome 14"/>
</dbReference>
<gene>
    <name evidence="10" type="ORF">SI8410_14018328</name>
</gene>
<feature type="chain" id="PRO_5029598258" evidence="7">
    <location>
        <begin position="24"/>
        <end position="361"/>
    </location>
</feature>
<dbReference type="PROSITE" id="PS00639">
    <property type="entry name" value="THIOL_PROTEASE_HIS"/>
    <property type="match status" value="1"/>
</dbReference>
<dbReference type="Pfam" id="PF08246">
    <property type="entry name" value="Inhibitor_I29"/>
    <property type="match status" value="1"/>
</dbReference>
<dbReference type="GO" id="GO:0008234">
    <property type="term" value="F:cysteine-type peptidase activity"/>
    <property type="evidence" value="ECO:0007669"/>
    <property type="project" value="UniProtKB-KW"/>
</dbReference>
<proteinExistence type="inferred from homology"/>
<evidence type="ECO:0000256" key="2">
    <source>
        <dbReference type="ARBA" id="ARBA00022670"/>
    </source>
</evidence>
<keyword evidence="3 7" id="KW-0732">Signal</keyword>
<evidence type="ECO:0000256" key="7">
    <source>
        <dbReference type="SAM" id="SignalP"/>
    </source>
</evidence>
<keyword evidence="5" id="KW-0788">Thiol protease</keyword>
<dbReference type="InterPro" id="IPR025661">
    <property type="entry name" value="Pept_asp_AS"/>
</dbReference>
<dbReference type="SMART" id="SM00848">
    <property type="entry name" value="Inhibitor_I29"/>
    <property type="match status" value="1"/>
</dbReference>
<comment type="similarity">
    <text evidence="1">Belongs to the peptidase C1 family.</text>
</comment>
<feature type="signal peptide" evidence="7">
    <location>
        <begin position="1"/>
        <end position="23"/>
    </location>
</feature>
<evidence type="ECO:0000256" key="6">
    <source>
        <dbReference type="ARBA" id="ARBA00023157"/>
    </source>
</evidence>
<keyword evidence="4" id="KW-0378">Hydrolase</keyword>
<dbReference type="PRINTS" id="PR00705">
    <property type="entry name" value="PAPAIN"/>
</dbReference>